<dbReference type="InterPro" id="IPR013087">
    <property type="entry name" value="Znf_C2H2_type"/>
</dbReference>
<feature type="domain" description="C2H2-type" evidence="3">
    <location>
        <begin position="548"/>
        <end position="576"/>
    </location>
</feature>
<dbReference type="EMBL" id="JH794015">
    <property type="protein sequence ID" value="ELQ40879.1"/>
    <property type="molecule type" value="Genomic_DNA"/>
</dbReference>
<dbReference type="PROSITE" id="PS00028">
    <property type="entry name" value="ZINC_FINGER_C2H2_1"/>
    <property type="match status" value="1"/>
</dbReference>
<dbReference type="AlphaFoldDB" id="A0AA97PNB7"/>
<dbReference type="PROSITE" id="PS50157">
    <property type="entry name" value="ZINC_FINGER_C2H2_2"/>
    <property type="match status" value="1"/>
</dbReference>
<dbReference type="Gene3D" id="3.30.160.60">
    <property type="entry name" value="Classic Zinc Finger"/>
    <property type="match status" value="1"/>
</dbReference>
<evidence type="ECO:0000256" key="2">
    <source>
        <dbReference type="SAM" id="MobiDB-lite"/>
    </source>
</evidence>
<sequence>MSHSKNVYHSAEGQAGYIGSVPQQQHQPVTSGRPTCPYETCVITDPTASRFAVMMLQYFMNIANVNTTTTLDQFDCPVAKCMKQFTEPLEFVKHLINCPELSKGEFECRKCETWHRFPTTERGWLEFSGWEKTVEKKKRSSFTDKLKVMVRSSPKYGSTRSLRSSSDSCVSPSAQSKASSTPSSEFSAGSPFATVGPKESEVPWRYDADAWPTVMPSPGKPLQVSTGNTGGQAQHHLPVVQIQRPQDFQQPQELCAISRVELWDTGIRSELPDNPPSSTTTASYKAQDSASRYEGQAFWPMGAPSYAYALGSGTWTSLEGQLAQHTAHRNIQHSSTDSHSSGDVSMGLLQTTMAPYFGPNLSESPVGLDVDQSGPVNELSRKEVSSSHTGSYDSTGWSFASAPSPGVRVDSLRTNSSSGSSVESFECVGMGDWAPNGDPIFSTFDPQNEGHRAVIRALQDFDGSAPKNQESCHFDLGRRHQWYEMPEMESAPVTGRLAPAAEGTGEAEEDGDLTCGHENCDFRPSGTKLHNYRKYLHKHRETHRRARYECDQCPSAYTRSDNLKKHRREKHNIEETRGYGTLRMSSQYRRSPRIAAAGQDGLGRIDTLRVSKSPRR</sequence>
<feature type="region of interest" description="Disordered" evidence="2">
    <location>
        <begin position="156"/>
        <end position="198"/>
    </location>
</feature>
<keyword evidence="1" id="KW-0479">Metal-binding</keyword>
<organism evidence="4">
    <name type="scientific">Pyricularia oryzae (strain Y34)</name>
    <name type="common">Rice blast fungus</name>
    <name type="synonym">Magnaporthe oryzae</name>
    <dbReference type="NCBI Taxonomy" id="1143189"/>
    <lineage>
        <taxon>Eukaryota</taxon>
        <taxon>Fungi</taxon>
        <taxon>Dikarya</taxon>
        <taxon>Ascomycota</taxon>
        <taxon>Pezizomycotina</taxon>
        <taxon>Sordariomycetes</taxon>
        <taxon>Sordariomycetidae</taxon>
        <taxon>Magnaporthales</taxon>
        <taxon>Pyriculariaceae</taxon>
        <taxon>Pyricularia</taxon>
    </lineage>
</organism>
<evidence type="ECO:0000259" key="3">
    <source>
        <dbReference type="PROSITE" id="PS50157"/>
    </source>
</evidence>
<dbReference type="SMART" id="SM00355">
    <property type="entry name" value="ZnF_C2H2"/>
    <property type="match status" value="3"/>
</dbReference>
<gene>
    <name evidence="4" type="ORF">OOU_Y34scaffold00325g9</name>
</gene>
<feature type="region of interest" description="Disordered" evidence="2">
    <location>
        <begin position="364"/>
        <end position="394"/>
    </location>
</feature>
<feature type="region of interest" description="Disordered" evidence="2">
    <location>
        <begin position="326"/>
        <end position="345"/>
    </location>
</feature>
<evidence type="ECO:0000256" key="1">
    <source>
        <dbReference type="PROSITE-ProRule" id="PRU00042"/>
    </source>
</evidence>
<reference evidence="4" key="1">
    <citation type="journal article" date="2012" name="PLoS Genet.">
        <title>Comparative analysis of the genomes of two field isolates of the rice blast fungus Magnaporthe oryzae.</title>
        <authorList>
            <person name="Xue M."/>
            <person name="Yang J."/>
            <person name="Li Z."/>
            <person name="Hu S."/>
            <person name="Yao N."/>
            <person name="Dean R.A."/>
            <person name="Zhao W."/>
            <person name="Shen M."/>
            <person name="Zhang H."/>
            <person name="Li C."/>
            <person name="Liu L."/>
            <person name="Cao L."/>
            <person name="Xu X."/>
            <person name="Xing Y."/>
            <person name="Hsiang T."/>
            <person name="Zhang Z."/>
            <person name="Xu J.R."/>
            <person name="Peng Y.L."/>
        </authorList>
    </citation>
    <scope>NUCLEOTIDE SEQUENCE</scope>
    <source>
        <strain evidence="4">Y34</strain>
    </source>
</reference>
<keyword evidence="1" id="KW-0863">Zinc-finger</keyword>
<feature type="region of interest" description="Disordered" evidence="2">
    <location>
        <begin position="268"/>
        <end position="288"/>
    </location>
</feature>
<proteinExistence type="predicted"/>
<protein>
    <recommendedName>
        <fullName evidence="3">C2H2-type domain-containing protein</fullName>
    </recommendedName>
</protein>
<name>A0AA97PNB7_PYRO3</name>
<feature type="compositionally biased region" description="Low complexity" evidence="2">
    <location>
        <begin position="333"/>
        <end position="345"/>
    </location>
</feature>
<keyword evidence="1" id="KW-0862">Zinc</keyword>
<feature type="compositionally biased region" description="Low complexity" evidence="2">
    <location>
        <begin position="156"/>
        <end position="184"/>
    </location>
</feature>
<dbReference type="Proteomes" id="UP000011086">
    <property type="component" value="Unassembled WGS sequence"/>
</dbReference>
<dbReference type="GO" id="GO:0008270">
    <property type="term" value="F:zinc ion binding"/>
    <property type="evidence" value="ECO:0007669"/>
    <property type="project" value="UniProtKB-KW"/>
</dbReference>
<feature type="compositionally biased region" description="Polar residues" evidence="2">
    <location>
        <begin position="276"/>
        <end position="288"/>
    </location>
</feature>
<accession>A0AA97PNB7</accession>
<evidence type="ECO:0000313" key="4">
    <source>
        <dbReference type="EMBL" id="ELQ40879.1"/>
    </source>
</evidence>